<name>A0A2Z4Y1U6_SUMC1</name>
<sequence>MKLGYFPQVYPSTTRFSYREKGITAPLSLLVRDPVLFSVEPTASDR</sequence>
<evidence type="ECO:0000313" key="2">
    <source>
        <dbReference type="Proteomes" id="UP000262583"/>
    </source>
</evidence>
<proteinExistence type="predicted"/>
<gene>
    <name evidence="1" type="ORF">BRCON_0061</name>
</gene>
<protein>
    <submittedName>
        <fullName evidence="1">Uncharacterized protein</fullName>
    </submittedName>
</protein>
<accession>A0A2Z4Y1U6</accession>
<dbReference type="EMBL" id="CP030759">
    <property type="protein sequence ID" value="AXA34838.1"/>
    <property type="molecule type" value="Genomic_DNA"/>
</dbReference>
<dbReference type="KEGG" id="schv:BRCON_0061"/>
<reference evidence="1 2" key="1">
    <citation type="submission" date="2018-05" db="EMBL/GenBank/DDBJ databases">
        <title>A metagenomic window into the 2 km-deep terrestrial subsurface aquifer revealed taxonomically and functionally diverse microbial community comprising novel uncultured bacterial lineages.</title>
        <authorList>
            <person name="Kadnikov V.V."/>
            <person name="Mardanov A.V."/>
            <person name="Beletsky A.V."/>
            <person name="Banks D."/>
            <person name="Pimenov N.V."/>
            <person name="Frank Y.A."/>
            <person name="Karnachuk O.V."/>
            <person name="Ravin N.V."/>
        </authorList>
    </citation>
    <scope>NUCLEOTIDE SEQUENCE [LARGE SCALE GENOMIC DNA]</scope>
    <source>
        <strain evidence="1">BY</strain>
    </source>
</reference>
<dbReference type="AlphaFoldDB" id="A0A2Z4Y1U6"/>
<dbReference type="Proteomes" id="UP000262583">
    <property type="component" value="Chromosome"/>
</dbReference>
<organism evidence="1 2">
    <name type="scientific">Sumerlaea chitinivorans</name>
    <dbReference type="NCBI Taxonomy" id="2250252"/>
    <lineage>
        <taxon>Bacteria</taxon>
        <taxon>Candidatus Sumerlaeota</taxon>
        <taxon>Candidatus Sumerlaeia</taxon>
        <taxon>Candidatus Sumerlaeales</taxon>
        <taxon>Candidatus Sumerlaeaceae</taxon>
        <taxon>Candidatus Sumerlaea</taxon>
    </lineage>
</organism>
<evidence type="ECO:0000313" key="1">
    <source>
        <dbReference type="EMBL" id="AXA34838.1"/>
    </source>
</evidence>